<evidence type="ECO:0000256" key="1">
    <source>
        <dbReference type="SAM" id="MobiDB-lite"/>
    </source>
</evidence>
<dbReference type="Proteomes" id="UP000708208">
    <property type="component" value="Unassembled WGS sequence"/>
</dbReference>
<dbReference type="EMBL" id="CAJVCH010070832">
    <property type="protein sequence ID" value="CAG7720460.1"/>
    <property type="molecule type" value="Genomic_DNA"/>
</dbReference>
<organism evidence="3 4">
    <name type="scientific">Allacma fusca</name>
    <dbReference type="NCBI Taxonomy" id="39272"/>
    <lineage>
        <taxon>Eukaryota</taxon>
        <taxon>Metazoa</taxon>
        <taxon>Ecdysozoa</taxon>
        <taxon>Arthropoda</taxon>
        <taxon>Hexapoda</taxon>
        <taxon>Collembola</taxon>
        <taxon>Symphypleona</taxon>
        <taxon>Sminthuridae</taxon>
        <taxon>Allacma</taxon>
    </lineage>
</organism>
<proteinExistence type="predicted"/>
<keyword evidence="4" id="KW-1185">Reference proteome</keyword>
<evidence type="ECO:0000313" key="3">
    <source>
        <dbReference type="EMBL" id="CAG7720460.1"/>
    </source>
</evidence>
<dbReference type="GO" id="GO:0051537">
    <property type="term" value="F:2 iron, 2 sulfur cluster binding"/>
    <property type="evidence" value="ECO:0007669"/>
    <property type="project" value="InterPro"/>
</dbReference>
<reference evidence="3" key="1">
    <citation type="submission" date="2021-06" db="EMBL/GenBank/DDBJ databases">
        <authorList>
            <person name="Hodson N. C."/>
            <person name="Mongue J. A."/>
            <person name="Jaron S. K."/>
        </authorList>
    </citation>
    <scope>NUCLEOTIDE SEQUENCE</scope>
</reference>
<gene>
    <name evidence="3" type="ORF">AFUS01_LOCUS9736</name>
</gene>
<evidence type="ECO:0000313" key="4">
    <source>
        <dbReference type="Proteomes" id="UP000708208"/>
    </source>
</evidence>
<dbReference type="GO" id="GO:0005739">
    <property type="term" value="C:mitochondrion"/>
    <property type="evidence" value="ECO:0007669"/>
    <property type="project" value="TreeGrafter"/>
</dbReference>
<dbReference type="SMART" id="SM00704">
    <property type="entry name" value="ZnF_CDGSH"/>
    <property type="match status" value="1"/>
</dbReference>
<dbReference type="PANTHER" id="PTHR46491:SF3">
    <property type="entry name" value="CDGSH IRON-SULFUR DOMAIN-CONTAINING PROTEIN 3, MITOCHONDRIAL"/>
    <property type="match status" value="1"/>
</dbReference>
<name>A0A8J2JHR9_9HEXA</name>
<dbReference type="AlphaFoldDB" id="A0A8J2JHR9"/>
<feature type="domain" description="Iron-binding zinc finger CDGSH type" evidence="2">
    <location>
        <begin position="46"/>
        <end position="83"/>
    </location>
</feature>
<dbReference type="InterPro" id="IPR052950">
    <property type="entry name" value="CISD"/>
</dbReference>
<accession>A0A8J2JHR9</accession>
<dbReference type="InterPro" id="IPR018967">
    <property type="entry name" value="FeS-contain_CDGSH-typ"/>
</dbReference>
<evidence type="ECO:0000259" key="2">
    <source>
        <dbReference type="SMART" id="SM00704"/>
    </source>
</evidence>
<protein>
    <recommendedName>
        <fullName evidence="2">Iron-binding zinc finger CDGSH type domain-containing protein</fullName>
    </recommendedName>
</protein>
<comment type="caution">
    <text evidence="3">The sequence shown here is derived from an EMBL/GenBank/DDBJ whole genome shotgun (WGS) entry which is preliminary data.</text>
</comment>
<sequence length="106" mass="11877">MLSIGRKAAQQVARKAIPLSTKSKTFESIHTTSQSEQMPKGEVFQKQPVKVRMEEGQTYNWCACGLSKKQPFCDGSHKNSRKGIVPIHFVPGATKEYELCNFNIGF</sequence>
<dbReference type="PANTHER" id="PTHR46491">
    <property type="entry name" value="CDGSH IRON SULFUR DOMAIN PROTEIN HOMOLOG"/>
    <property type="match status" value="1"/>
</dbReference>
<feature type="region of interest" description="Disordered" evidence="1">
    <location>
        <begin position="24"/>
        <end position="43"/>
    </location>
</feature>
<dbReference type="Pfam" id="PF09360">
    <property type="entry name" value="zf-CDGSH"/>
    <property type="match status" value="1"/>
</dbReference>
<feature type="compositionally biased region" description="Polar residues" evidence="1">
    <location>
        <begin position="24"/>
        <end position="37"/>
    </location>
</feature>
<dbReference type="OrthoDB" id="15717at2759"/>